<accession>U4LRY1</accession>
<evidence type="ECO:0000313" key="2">
    <source>
        <dbReference type="Proteomes" id="UP000018144"/>
    </source>
</evidence>
<proteinExistence type="predicted"/>
<dbReference type="Proteomes" id="UP000018144">
    <property type="component" value="Unassembled WGS sequence"/>
</dbReference>
<gene>
    <name evidence="1" type="ORF">PCON_04222</name>
</gene>
<dbReference type="EMBL" id="HF936612">
    <property type="protein sequence ID" value="CCX34715.1"/>
    <property type="molecule type" value="Genomic_DNA"/>
</dbReference>
<keyword evidence="2" id="KW-1185">Reference proteome</keyword>
<evidence type="ECO:0000313" key="1">
    <source>
        <dbReference type="EMBL" id="CCX34715.1"/>
    </source>
</evidence>
<organism evidence="1 2">
    <name type="scientific">Pyronema omphalodes (strain CBS 100304)</name>
    <name type="common">Pyronema confluens</name>
    <dbReference type="NCBI Taxonomy" id="1076935"/>
    <lineage>
        <taxon>Eukaryota</taxon>
        <taxon>Fungi</taxon>
        <taxon>Dikarya</taxon>
        <taxon>Ascomycota</taxon>
        <taxon>Pezizomycotina</taxon>
        <taxon>Pezizomycetes</taxon>
        <taxon>Pezizales</taxon>
        <taxon>Pyronemataceae</taxon>
        <taxon>Pyronema</taxon>
    </lineage>
</organism>
<dbReference type="AlphaFoldDB" id="U4LRY1"/>
<sequence length="29" mass="3222">MGPVVYCRRYLATKLQGNICGVGCRMTKC</sequence>
<name>U4LRY1_PYROM</name>
<protein>
    <submittedName>
        <fullName evidence="1">Uncharacterized protein</fullName>
    </submittedName>
</protein>
<reference evidence="1 2" key="1">
    <citation type="journal article" date="2013" name="PLoS Genet.">
        <title>The genome and development-dependent transcriptomes of Pyronema confluens: a window into fungal evolution.</title>
        <authorList>
            <person name="Traeger S."/>
            <person name="Altegoer F."/>
            <person name="Freitag M."/>
            <person name="Gabaldon T."/>
            <person name="Kempken F."/>
            <person name="Kumar A."/>
            <person name="Marcet-Houben M."/>
            <person name="Poggeler S."/>
            <person name="Stajich J.E."/>
            <person name="Nowrousian M."/>
        </authorList>
    </citation>
    <scope>NUCLEOTIDE SEQUENCE [LARGE SCALE GENOMIC DNA]</scope>
    <source>
        <strain evidence="2">CBS 100304</strain>
        <tissue evidence="1">Vegetative mycelium</tissue>
    </source>
</reference>